<feature type="transmembrane region" description="Helical" evidence="6">
    <location>
        <begin position="286"/>
        <end position="303"/>
    </location>
</feature>
<feature type="transmembrane region" description="Helical" evidence="6">
    <location>
        <begin position="323"/>
        <end position="343"/>
    </location>
</feature>
<comment type="caution">
    <text evidence="7">The sequence shown here is derived from an EMBL/GenBank/DDBJ whole genome shotgun (WGS) entry which is preliminary data.</text>
</comment>
<keyword evidence="5 6" id="KW-0472">Membrane</keyword>
<dbReference type="InterPro" id="IPR036259">
    <property type="entry name" value="MFS_trans_sf"/>
</dbReference>
<dbReference type="PANTHER" id="PTHR43385">
    <property type="entry name" value="RIBOFLAVIN TRANSPORTER RIBJ"/>
    <property type="match status" value="1"/>
</dbReference>
<evidence type="ECO:0000313" key="7">
    <source>
        <dbReference type="EMBL" id="KAK3793224.1"/>
    </source>
</evidence>
<feature type="transmembrane region" description="Helical" evidence="6">
    <location>
        <begin position="355"/>
        <end position="373"/>
    </location>
</feature>
<reference evidence="7" key="1">
    <citation type="journal article" date="2023" name="G3 (Bethesda)">
        <title>A reference genome for the long-term kleptoplast-retaining sea slug Elysia crispata morphotype clarki.</title>
        <authorList>
            <person name="Eastman K.E."/>
            <person name="Pendleton A.L."/>
            <person name="Shaikh M.A."/>
            <person name="Suttiyut T."/>
            <person name="Ogas R."/>
            <person name="Tomko P."/>
            <person name="Gavelis G."/>
            <person name="Widhalm J.R."/>
            <person name="Wisecaver J.H."/>
        </authorList>
    </citation>
    <scope>NUCLEOTIDE SEQUENCE</scope>
    <source>
        <strain evidence="7">ECLA1</strain>
    </source>
</reference>
<feature type="transmembrane region" description="Helical" evidence="6">
    <location>
        <begin position="73"/>
        <end position="92"/>
    </location>
</feature>
<evidence type="ECO:0000256" key="1">
    <source>
        <dbReference type="ARBA" id="ARBA00004141"/>
    </source>
</evidence>
<protein>
    <recommendedName>
        <fullName evidence="9">Major facilitator superfamily (MFS) profile domain-containing protein</fullName>
    </recommendedName>
</protein>
<dbReference type="Gene3D" id="1.20.1250.20">
    <property type="entry name" value="MFS general substrate transporter like domains"/>
    <property type="match status" value="1"/>
</dbReference>
<dbReference type="AlphaFoldDB" id="A0AAE1ASI8"/>
<comment type="subcellular location">
    <subcellularLocation>
        <location evidence="1">Membrane</location>
        <topology evidence="1">Multi-pass membrane protein</topology>
    </subcellularLocation>
</comment>
<keyword evidence="2" id="KW-0813">Transport</keyword>
<evidence type="ECO:0000256" key="6">
    <source>
        <dbReference type="SAM" id="Phobius"/>
    </source>
</evidence>
<keyword evidence="4 6" id="KW-1133">Transmembrane helix</keyword>
<name>A0AAE1ASI8_9GAST</name>
<evidence type="ECO:0000256" key="3">
    <source>
        <dbReference type="ARBA" id="ARBA00022692"/>
    </source>
</evidence>
<feature type="transmembrane region" description="Helical" evidence="6">
    <location>
        <begin position="47"/>
        <end position="67"/>
    </location>
</feature>
<evidence type="ECO:0000256" key="4">
    <source>
        <dbReference type="ARBA" id="ARBA00022989"/>
    </source>
</evidence>
<gene>
    <name evidence="7" type="ORF">RRG08_003604</name>
</gene>
<feature type="transmembrane region" description="Helical" evidence="6">
    <location>
        <begin position="379"/>
        <end position="404"/>
    </location>
</feature>
<evidence type="ECO:0000313" key="8">
    <source>
        <dbReference type="Proteomes" id="UP001283361"/>
    </source>
</evidence>
<evidence type="ECO:0008006" key="9">
    <source>
        <dbReference type="Google" id="ProtNLM"/>
    </source>
</evidence>
<keyword evidence="3 6" id="KW-0812">Transmembrane</keyword>
<evidence type="ECO:0000256" key="5">
    <source>
        <dbReference type="ARBA" id="ARBA00023136"/>
    </source>
</evidence>
<feature type="transmembrane region" description="Helical" evidence="6">
    <location>
        <begin position="160"/>
        <end position="179"/>
    </location>
</feature>
<accession>A0AAE1ASI8</accession>
<sequence>MNSYFQFRCYPGCLDADSQWILGSYTAGQFPGIFLVKPLVKIFGIKWTGIVAMVINNAALLVSAWVLQHSVAWTAALYGILMGPTVGINNTIVMQMICGWAPEWSTLLIATTTSFPTLLSILQNQIITAYVNPENFKANSVVGPKTYFSQPQLLDRVPRAVIIIAAMTFVIQVVGYILVSNPPRPPFDTTVKDISIDLNSSNRAVSDDIKSLDKSNHRASDQDIKKYGTDFSIAECTKSNHQICNNQIFSSEGSREHTVLTLAKRQIKTGEDFPISWKPSEVLQSPAYYALVIFGIALIYGVLVKANFYKEFAQIYIHNDRYLTLVGTLIPVTSICSRIVFGALIDKGFLNLKDVAVFGTSLNSILCFFWYIIPGVNDTLYLFLVLGLAVAQSLFYVVIPCAPLRLFGPDHLATNLGLIYASEFLTGLSIPIVVSPLIDGLGWFWLFTCCGILSLLSLCLVVVTNFNTQRVK</sequence>
<keyword evidence="8" id="KW-1185">Reference proteome</keyword>
<proteinExistence type="predicted"/>
<dbReference type="PANTHER" id="PTHR43385:SF1">
    <property type="entry name" value="RIBOFLAVIN TRANSPORTER RIBJ"/>
    <property type="match status" value="1"/>
</dbReference>
<evidence type="ECO:0000256" key="2">
    <source>
        <dbReference type="ARBA" id="ARBA00022448"/>
    </source>
</evidence>
<dbReference type="Proteomes" id="UP001283361">
    <property type="component" value="Unassembled WGS sequence"/>
</dbReference>
<organism evidence="7 8">
    <name type="scientific">Elysia crispata</name>
    <name type="common">lettuce slug</name>
    <dbReference type="NCBI Taxonomy" id="231223"/>
    <lineage>
        <taxon>Eukaryota</taxon>
        <taxon>Metazoa</taxon>
        <taxon>Spiralia</taxon>
        <taxon>Lophotrochozoa</taxon>
        <taxon>Mollusca</taxon>
        <taxon>Gastropoda</taxon>
        <taxon>Heterobranchia</taxon>
        <taxon>Euthyneura</taxon>
        <taxon>Panpulmonata</taxon>
        <taxon>Sacoglossa</taxon>
        <taxon>Placobranchoidea</taxon>
        <taxon>Plakobranchidae</taxon>
        <taxon>Elysia</taxon>
    </lineage>
</organism>
<dbReference type="SUPFAM" id="SSF103473">
    <property type="entry name" value="MFS general substrate transporter"/>
    <property type="match status" value="1"/>
</dbReference>
<dbReference type="GO" id="GO:0016020">
    <property type="term" value="C:membrane"/>
    <property type="evidence" value="ECO:0007669"/>
    <property type="project" value="UniProtKB-SubCell"/>
</dbReference>
<feature type="transmembrane region" description="Helical" evidence="6">
    <location>
        <begin position="444"/>
        <end position="466"/>
    </location>
</feature>
<dbReference type="InterPro" id="IPR052983">
    <property type="entry name" value="MFS_Riboflavin_Transporter"/>
</dbReference>
<dbReference type="EMBL" id="JAWDGP010001268">
    <property type="protein sequence ID" value="KAK3793224.1"/>
    <property type="molecule type" value="Genomic_DNA"/>
</dbReference>